<dbReference type="Proteomes" id="UP001632038">
    <property type="component" value="Unassembled WGS sequence"/>
</dbReference>
<dbReference type="PANTHER" id="PTHR33448">
    <property type="entry name" value="CHLOROPLAST PROTEIN HCF243-RELATED"/>
    <property type="match status" value="1"/>
</dbReference>
<feature type="region of interest" description="Disordered" evidence="1">
    <location>
        <begin position="452"/>
        <end position="493"/>
    </location>
</feature>
<protein>
    <submittedName>
        <fullName evidence="2">Uncharacterized protein</fullName>
    </submittedName>
</protein>
<organism evidence="2 3">
    <name type="scientific">Castilleja foliolosa</name>
    <dbReference type="NCBI Taxonomy" id="1961234"/>
    <lineage>
        <taxon>Eukaryota</taxon>
        <taxon>Viridiplantae</taxon>
        <taxon>Streptophyta</taxon>
        <taxon>Embryophyta</taxon>
        <taxon>Tracheophyta</taxon>
        <taxon>Spermatophyta</taxon>
        <taxon>Magnoliopsida</taxon>
        <taxon>eudicotyledons</taxon>
        <taxon>Gunneridae</taxon>
        <taxon>Pentapetalae</taxon>
        <taxon>asterids</taxon>
        <taxon>lamiids</taxon>
        <taxon>Lamiales</taxon>
        <taxon>Orobanchaceae</taxon>
        <taxon>Pedicularideae</taxon>
        <taxon>Castillejinae</taxon>
        <taxon>Castilleja</taxon>
    </lineage>
</organism>
<proteinExistence type="predicted"/>
<evidence type="ECO:0000313" key="2">
    <source>
        <dbReference type="EMBL" id="KAL3631443.1"/>
    </source>
</evidence>
<feature type="compositionally biased region" description="Acidic residues" evidence="1">
    <location>
        <begin position="386"/>
        <end position="401"/>
    </location>
</feature>
<evidence type="ECO:0000313" key="3">
    <source>
        <dbReference type="Proteomes" id="UP001632038"/>
    </source>
</evidence>
<feature type="region of interest" description="Disordered" evidence="1">
    <location>
        <begin position="30"/>
        <end position="103"/>
    </location>
</feature>
<name>A0ABD3CP68_9LAMI</name>
<feature type="compositionally biased region" description="Acidic residues" evidence="1">
    <location>
        <begin position="329"/>
        <end position="346"/>
    </location>
</feature>
<feature type="compositionally biased region" description="Polar residues" evidence="1">
    <location>
        <begin position="30"/>
        <end position="41"/>
    </location>
</feature>
<feature type="region of interest" description="Disordered" evidence="1">
    <location>
        <begin position="326"/>
        <end position="346"/>
    </location>
</feature>
<feature type="region of interest" description="Disordered" evidence="1">
    <location>
        <begin position="368"/>
        <end position="403"/>
    </location>
</feature>
<keyword evidence="3" id="KW-1185">Reference proteome</keyword>
<accession>A0ABD3CP68</accession>
<dbReference type="PANTHER" id="PTHR33448:SF4">
    <property type="entry name" value="CHLOROPLAST PROTEIN HCF243"/>
    <property type="match status" value="1"/>
</dbReference>
<reference evidence="3" key="1">
    <citation type="journal article" date="2024" name="IScience">
        <title>Strigolactones Initiate the Formation of Haustorium-like Structures in Castilleja.</title>
        <authorList>
            <person name="Buerger M."/>
            <person name="Peterson D."/>
            <person name="Chory J."/>
        </authorList>
    </citation>
    <scope>NUCLEOTIDE SEQUENCE [LARGE SCALE GENOMIC DNA]</scope>
</reference>
<evidence type="ECO:0000256" key="1">
    <source>
        <dbReference type="SAM" id="MobiDB-lite"/>
    </source>
</evidence>
<sequence length="563" mass="63353">MKLSKSILYPIRATRNGAAVSLSFLRLTNKSGAQPSSSHCYTSVAAPKKRGGGASENPDPSSPKVTCIGQVRVKSKKKSMQQCRSLSSRRRTGGEASFRKTEQDSIRFRNKHQRWVHLPTSACEALRSFGAEFSSCLLFPCRKNGSFVRDNNKDGDDVIKRGCCRWLVCANEGGRRGKIEVVVGCGDAAEEEEDEEEMMCEGSLRRHVFEDFEVKNGVIEVKGRRLEVEEEGTRFSICIPPKNALLLMRCRSDPMKMAALVNRCSWECQNHLDIQEEEEEENAEFEEINCDNIQFVNEEAQVFEENEIIEISVQEKLNLETYEDKLVDNGDDEKEQLEINDDDEEEEEEEEIESNMSSFEALLDQEGGDVKVKEEATNDVVSLPEKEEEETEVYEEDDDEKETFQKNQETLLPDCLLLMMCEPKLSMEVSKETWVRSTDFIRWLPDRPSKTAAGCDHHKVVKRRPSVDSKPRPPGIPVPPARKNDHRIQPPRSSCTLPAASVATMIERKLQGAYGPLALKRCKSEPMRTAAAKLLPESCNWKNGVVQAEPHGRAALGAAGVGF</sequence>
<comment type="caution">
    <text evidence="2">The sequence shown here is derived from an EMBL/GenBank/DDBJ whole genome shotgun (WGS) entry which is preliminary data.</text>
</comment>
<dbReference type="EMBL" id="JAVIJP010000032">
    <property type="protein sequence ID" value="KAL3631443.1"/>
    <property type="molecule type" value="Genomic_DNA"/>
</dbReference>
<dbReference type="AlphaFoldDB" id="A0ABD3CP68"/>
<gene>
    <name evidence="2" type="ORF">CASFOL_024427</name>
</gene>